<keyword evidence="1" id="KW-0472">Membrane</keyword>
<keyword evidence="3" id="KW-1185">Reference proteome</keyword>
<keyword evidence="1" id="KW-1133">Transmembrane helix</keyword>
<evidence type="ECO:0000313" key="3">
    <source>
        <dbReference type="Proteomes" id="UP000242791"/>
    </source>
</evidence>
<keyword evidence="1" id="KW-0812">Transmembrane</keyword>
<protein>
    <submittedName>
        <fullName evidence="2">Uncharacterized protein</fullName>
    </submittedName>
</protein>
<dbReference type="AlphaFoldDB" id="A0A1J9R2S3"/>
<dbReference type="STRING" id="1658174.A0A1J9R2S3"/>
<evidence type="ECO:0000313" key="2">
    <source>
        <dbReference type="EMBL" id="OJD26715.1"/>
    </source>
</evidence>
<proteinExistence type="predicted"/>
<accession>A0A1J9R2S3</accession>
<gene>
    <name evidence="2" type="ORF">ACJ73_01896</name>
</gene>
<comment type="caution">
    <text evidence="2">The sequence shown here is derived from an EMBL/GenBank/DDBJ whole genome shotgun (WGS) entry which is preliminary data.</text>
</comment>
<sequence>MFHHVVTIDSGSRTKFIMFVALTVALTTAAWAHIRLGDSALHQIVFRHNGRHSWLSISQAVGSFDFRQAHAFEATALTTDGKSWHILTAIGVYIAMIAGEFFHEGNRTQILGPEDGYLKILRVPSL</sequence>
<dbReference type="OrthoDB" id="187171at2759"/>
<feature type="transmembrane region" description="Helical" evidence="1">
    <location>
        <begin position="16"/>
        <end position="34"/>
    </location>
</feature>
<name>A0A1J9R2S3_9EURO</name>
<dbReference type="VEuPathDB" id="FungiDB:ACJ73_01896"/>
<dbReference type="EMBL" id="LGTZ01000187">
    <property type="protein sequence ID" value="OJD26715.1"/>
    <property type="molecule type" value="Genomic_DNA"/>
</dbReference>
<dbReference type="Proteomes" id="UP000242791">
    <property type="component" value="Unassembled WGS sequence"/>
</dbReference>
<evidence type="ECO:0000256" key="1">
    <source>
        <dbReference type="SAM" id="Phobius"/>
    </source>
</evidence>
<organism evidence="2 3">
    <name type="scientific">Blastomyces percursus</name>
    <dbReference type="NCBI Taxonomy" id="1658174"/>
    <lineage>
        <taxon>Eukaryota</taxon>
        <taxon>Fungi</taxon>
        <taxon>Dikarya</taxon>
        <taxon>Ascomycota</taxon>
        <taxon>Pezizomycotina</taxon>
        <taxon>Eurotiomycetes</taxon>
        <taxon>Eurotiomycetidae</taxon>
        <taxon>Onygenales</taxon>
        <taxon>Ajellomycetaceae</taxon>
        <taxon>Blastomyces</taxon>
    </lineage>
</organism>
<reference evidence="2 3" key="1">
    <citation type="submission" date="2015-08" db="EMBL/GenBank/DDBJ databases">
        <title>Emmonsia species relationships and genome sequence.</title>
        <authorList>
            <person name="Cuomo C.A."/>
            <person name="Schwartz I.S."/>
            <person name="Kenyon C."/>
            <person name="De Hoog G.S."/>
            <person name="Govender N.P."/>
            <person name="Botha A."/>
            <person name="Moreno L."/>
            <person name="De Vries M."/>
            <person name="Munoz J.F."/>
            <person name="Stielow J.B."/>
        </authorList>
    </citation>
    <scope>NUCLEOTIDE SEQUENCE [LARGE SCALE GENOMIC DNA]</scope>
    <source>
        <strain evidence="2 3">EI222</strain>
    </source>
</reference>